<keyword evidence="1" id="KW-0175">Coiled coil</keyword>
<keyword evidence="3" id="KW-1185">Reference proteome</keyword>
<organism evidence="2 3">
    <name type="scientific">Fusarium flagelliforme</name>
    <dbReference type="NCBI Taxonomy" id="2675880"/>
    <lineage>
        <taxon>Eukaryota</taxon>
        <taxon>Fungi</taxon>
        <taxon>Dikarya</taxon>
        <taxon>Ascomycota</taxon>
        <taxon>Pezizomycotina</taxon>
        <taxon>Sordariomycetes</taxon>
        <taxon>Hypocreomycetidae</taxon>
        <taxon>Hypocreales</taxon>
        <taxon>Nectriaceae</taxon>
        <taxon>Fusarium</taxon>
        <taxon>Fusarium incarnatum-equiseti species complex</taxon>
    </lineage>
</organism>
<dbReference type="EMBL" id="PXXK01000963">
    <property type="protein sequence ID" value="RFN40515.1"/>
    <property type="molecule type" value="Genomic_DNA"/>
</dbReference>
<dbReference type="AlphaFoldDB" id="A0A395M4C7"/>
<protein>
    <submittedName>
        <fullName evidence="2">Uncharacterized protein</fullName>
    </submittedName>
</protein>
<proteinExistence type="predicted"/>
<comment type="caution">
    <text evidence="2">The sequence shown here is derived from an EMBL/GenBank/DDBJ whole genome shotgun (WGS) entry which is preliminary data.</text>
</comment>
<name>A0A395M4C7_9HYPO</name>
<dbReference type="Proteomes" id="UP000265631">
    <property type="component" value="Unassembled WGS sequence"/>
</dbReference>
<reference evidence="2 3" key="1">
    <citation type="journal article" date="2018" name="PLoS Pathog.">
        <title>Evolution of structural diversity of trichothecenes, a family of toxins produced by plant pathogenic and entomopathogenic fungi.</title>
        <authorList>
            <person name="Proctor R.H."/>
            <person name="McCormick S.P."/>
            <person name="Kim H.S."/>
            <person name="Cardoza R.E."/>
            <person name="Stanley A.M."/>
            <person name="Lindo L."/>
            <person name="Kelly A."/>
            <person name="Brown D.W."/>
            <person name="Lee T."/>
            <person name="Vaughan M.M."/>
            <person name="Alexander N.J."/>
            <person name="Busman M."/>
            <person name="Gutierrez S."/>
        </authorList>
    </citation>
    <scope>NUCLEOTIDE SEQUENCE [LARGE SCALE GENOMIC DNA]</scope>
    <source>
        <strain evidence="2 3">NRRL 13405</strain>
    </source>
</reference>
<sequence length="222" mass="25251">DGNDNFSGGACPPCSLEVALMGEDDELPDYPCHKDYGEHAEERTCYQCRNKCRDCPKFPNKKLRQAAWDLSYALRLCLHDDSPENVQALTAAKAVYREVHGQTVELEALRSAAERAENAARKRKQEWRGAAAALAEIMPLANEKLSYIWQPNPPEDHPADVRELEGEFLMKRVAELETRKEFYIAREEADRRSCDWELAVLKFKASYLPPPDDGYDSNVDSE</sequence>
<evidence type="ECO:0000256" key="1">
    <source>
        <dbReference type="SAM" id="Coils"/>
    </source>
</evidence>
<feature type="non-terminal residue" evidence="2">
    <location>
        <position position="1"/>
    </location>
</feature>
<feature type="coiled-coil region" evidence="1">
    <location>
        <begin position="99"/>
        <end position="126"/>
    </location>
</feature>
<gene>
    <name evidence="2" type="ORF">FIE12Z_13046</name>
</gene>
<evidence type="ECO:0000313" key="3">
    <source>
        <dbReference type="Proteomes" id="UP000265631"/>
    </source>
</evidence>
<accession>A0A395M4C7</accession>
<evidence type="ECO:0000313" key="2">
    <source>
        <dbReference type="EMBL" id="RFN40515.1"/>
    </source>
</evidence>